<dbReference type="InterPro" id="IPR044876">
    <property type="entry name" value="HRDC_dom_sf"/>
</dbReference>
<comment type="similarity">
    <text evidence="1">Belongs to the helicase family. RecQ subfamily.</text>
</comment>
<name>A0A7J0FUE0_9ERIC</name>
<dbReference type="PROSITE" id="PS50967">
    <property type="entry name" value="HRDC"/>
    <property type="match status" value="1"/>
</dbReference>
<organism evidence="5 6">
    <name type="scientific">Actinidia rufa</name>
    <dbReference type="NCBI Taxonomy" id="165716"/>
    <lineage>
        <taxon>Eukaryota</taxon>
        <taxon>Viridiplantae</taxon>
        <taxon>Streptophyta</taxon>
        <taxon>Embryophyta</taxon>
        <taxon>Tracheophyta</taxon>
        <taxon>Spermatophyta</taxon>
        <taxon>Magnoliopsida</taxon>
        <taxon>eudicotyledons</taxon>
        <taxon>Gunneridae</taxon>
        <taxon>Pentapetalae</taxon>
        <taxon>asterids</taxon>
        <taxon>Ericales</taxon>
        <taxon>Actinidiaceae</taxon>
        <taxon>Actinidia</taxon>
    </lineage>
</organism>
<keyword evidence="6" id="KW-1185">Reference proteome</keyword>
<evidence type="ECO:0000259" key="4">
    <source>
        <dbReference type="PROSITE" id="PS51192"/>
    </source>
</evidence>
<accession>A0A7J0FUE0</accession>
<evidence type="ECO:0000256" key="2">
    <source>
        <dbReference type="SAM" id="MobiDB-lite"/>
    </source>
</evidence>
<dbReference type="Pfam" id="PF00270">
    <property type="entry name" value="DEAD"/>
    <property type="match status" value="1"/>
</dbReference>
<evidence type="ECO:0000313" key="5">
    <source>
        <dbReference type="EMBL" id="GFZ01790.1"/>
    </source>
</evidence>
<dbReference type="InterPro" id="IPR002121">
    <property type="entry name" value="HRDC_dom"/>
</dbReference>
<protein>
    <recommendedName>
        <fullName evidence="7">RECQ helicase SIM</fullName>
    </recommendedName>
</protein>
<proteinExistence type="inferred from homology"/>
<dbReference type="InterPro" id="IPR027417">
    <property type="entry name" value="P-loop_NTPase"/>
</dbReference>
<dbReference type="EMBL" id="BJWL01000015">
    <property type="protein sequence ID" value="GFZ01790.1"/>
    <property type="molecule type" value="Genomic_DNA"/>
</dbReference>
<dbReference type="Pfam" id="PF00570">
    <property type="entry name" value="HRDC"/>
    <property type="match status" value="1"/>
</dbReference>
<dbReference type="CDD" id="cd17920">
    <property type="entry name" value="DEXHc_RecQ"/>
    <property type="match status" value="1"/>
</dbReference>
<dbReference type="SMART" id="SM00487">
    <property type="entry name" value="DEXDc"/>
    <property type="match status" value="1"/>
</dbReference>
<dbReference type="PANTHER" id="PTHR13710">
    <property type="entry name" value="DNA HELICASE RECQ FAMILY MEMBER"/>
    <property type="match status" value="1"/>
</dbReference>
<evidence type="ECO:0000313" key="6">
    <source>
        <dbReference type="Proteomes" id="UP000585474"/>
    </source>
</evidence>
<dbReference type="InterPro" id="IPR014001">
    <property type="entry name" value="Helicase_ATP-bd"/>
</dbReference>
<dbReference type="SUPFAM" id="SSF52540">
    <property type="entry name" value="P-loop containing nucleoside triphosphate hydrolases"/>
    <property type="match status" value="1"/>
</dbReference>
<feature type="region of interest" description="Disordered" evidence="2">
    <location>
        <begin position="290"/>
        <end position="314"/>
    </location>
</feature>
<dbReference type="AlphaFoldDB" id="A0A7J0FUE0"/>
<sequence length="491" mass="54415">MELTLKKYFGYSALRPYQKEIIENILEGKDCLVVVATGSGKSLCYQVPPLVVNKTAVVISPLLSLMQDQVMALRQRGIKADHLSSAQTDLSVQHNAEHGQFDILYMTPEKACSISISVSPKGLQFLSSSKPDNQPTLFLMVTSEMSGDEEYRNKLSEFGEFNGLAPLKNEGLSEEEAQLYKMLFEERMKLARAGGTAPYAICGDQTLKKIALTRPSTNARLANIDGVNQAAISKVDKDKLKPIKYELPEECEKPKPLWHLNCTPSGHVLRVVHAEVIPPTHSICRRTDEHSIQRSELPPTSNHPSCMEEGPCDSEKPVGNMVSHYISEISEGEGLIHADNSTSPKQPLVYTNDLLSSSKRQKVDAPEGENSLALELTESSLLNWLKNCNDGVSPSDILEQFNGSTKESLLEMMNCLETLLHESISLVLLLASAMATTHQNYCHLQLTQSITLYHDTSNVMEHFDCAQGSKRIALIPSSFAPAFWIMYNAIY</sequence>
<dbReference type="SMART" id="SM00341">
    <property type="entry name" value="HRDC"/>
    <property type="match status" value="1"/>
</dbReference>
<dbReference type="InterPro" id="IPR010997">
    <property type="entry name" value="HRDC-like_sf"/>
</dbReference>
<evidence type="ECO:0008006" key="7">
    <source>
        <dbReference type="Google" id="ProtNLM"/>
    </source>
</evidence>
<dbReference type="PROSITE" id="PS51192">
    <property type="entry name" value="HELICASE_ATP_BIND_1"/>
    <property type="match status" value="1"/>
</dbReference>
<dbReference type="InterPro" id="IPR011545">
    <property type="entry name" value="DEAD/DEAH_box_helicase_dom"/>
</dbReference>
<dbReference type="GO" id="GO:0000724">
    <property type="term" value="P:double-strand break repair via homologous recombination"/>
    <property type="evidence" value="ECO:0007669"/>
    <property type="project" value="TreeGrafter"/>
</dbReference>
<feature type="domain" description="Helicase ATP-binding" evidence="4">
    <location>
        <begin position="22"/>
        <end position="161"/>
    </location>
</feature>
<dbReference type="GO" id="GO:0005524">
    <property type="term" value="F:ATP binding"/>
    <property type="evidence" value="ECO:0007669"/>
    <property type="project" value="InterPro"/>
</dbReference>
<dbReference type="GO" id="GO:0003676">
    <property type="term" value="F:nucleic acid binding"/>
    <property type="evidence" value="ECO:0007669"/>
    <property type="project" value="InterPro"/>
</dbReference>
<dbReference type="GO" id="GO:0005634">
    <property type="term" value="C:nucleus"/>
    <property type="evidence" value="ECO:0007669"/>
    <property type="project" value="TreeGrafter"/>
</dbReference>
<gene>
    <name evidence="5" type="ORF">Acr_15g0003990</name>
</gene>
<dbReference type="GO" id="GO:0009378">
    <property type="term" value="F:four-way junction helicase activity"/>
    <property type="evidence" value="ECO:0007669"/>
    <property type="project" value="TreeGrafter"/>
</dbReference>
<reference evidence="5 6" key="1">
    <citation type="submission" date="2019-07" db="EMBL/GenBank/DDBJ databases">
        <title>De Novo Assembly of kiwifruit Actinidia rufa.</title>
        <authorList>
            <person name="Sugita-Konishi S."/>
            <person name="Sato K."/>
            <person name="Mori E."/>
            <person name="Abe Y."/>
            <person name="Kisaki G."/>
            <person name="Hamano K."/>
            <person name="Suezawa K."/>
            <person name="Otani M."/>
            <person name="Fukuda T."/>
            <person name="Manabe T."/>
            <person name="Gomi K."/>
            <person name="Tabuchi M."/>
            <person name="Akimitsu K."/>
            <person name="Kataoka I."/>
        </authorList>
    </citation>
    <scope>NUCLEOTIDE SEQUENCE [LARGE SCALE GENOMIC DNA]</scope>
    <source>
        <strain evidence="6">cv. Fuchu</strain>
    </source>
</reference>
<dbReference type="GO" id="GO:0005737">
    <property type="term" value="C:cytoplasm"/>
    <property type="evidence" value="ECO:0007669"/>
    <property type="project" value="TreeGrafter"/>
</dbReference>
<feature type="domain" description="HRDC" evidence="3">
    <location>
        <begin position="173"/>
        <end position="253"/>
    </location>
</feature>
<evidence type="ECO:0000259" key="3">
    <source>
        <dbReference type="PROSITE" id="PS50967"/>
    </source>
</evidence>
<comment type="caution">
    <text evidence="5">The sequence shown here is derived from an EMBL/GenBank/DDBJ whole genome shotgun (WGS) entry which is preliminary data.</text>
</comment>
<dbReference type="Proteomes" id="UP000585474">
    <property type="component" value="Unassembled WGS sequence"/>
</dbReference>
<dbReference type="SUPFAM" id="SSF47819">
    <property type="entry name" value="HRDC-like"/>
    <property type="match status" value="1"/>
</dbReference>
<dbReference type="OrthoDB" id="10261556at2759"/>
<dbReference type="GO" id="GO:0043138">
    <property type="term" value="F:3'-5' DNA helicase activity"/>
    <property type="evidence" value="ECO:0007669"/>
    <property type="project" value="TreeGrafter"/>
</dbReference>
<evidence type="ECO:0000256" key="1">
    <source>
        <dbReference type="ARBA" id="ARBA00005446"/>
    </source>
</evidence>
<dbReference type="Gene3D" id="3.40.50.300">
    <property type="entry name" value="P-loop containing nucleotide triphosphate hydrolases"/>
    <property type="match status" value="1"/>
</dbReference>
<dbReference type="PANTHER" id="PTHR13710:SF120">
    <property type="entry name" value="BIFUNCTIONAL 3'-5' EXONUCLEASE_ATP-DEPENDENT HELICASE WRN"/>
    <property type="match status" value="1"/>
</dbReference>
<dbReference type="Gene3D" id="1.10.150.80">
    <property type="entry name" value="HRDC domain"/>
    <property type="match status" value="1"/>
</dbReference>
<dbReference type="GO" id="GO:0005694">
    <property type="term" value="C:chromosome"/>
    <property type="evidence" value="ECO:0007669"/>
    <property type="project" value="TreeGrafter"/>
</dbReference>